<evidence type="ECO:0000313" key="1">
    <source>
        <dbReference type="EMBL" id="RKD93537.1"/>
    </source>
</evidence>
<dbReference type="Proteomes" id="UP000283805">
    <property type="component" value="Unassembled WGS sequence"/>
</dbReference>
<dbReference type="AlphaFoldDB" id="A0A3R7FU90"/>
<proteinExistence type="predicted"/>
<dbReference type="EMBL" id="RAPO01000003">
    <property type="protein sequence ID" value="RKD93537.1"/>
    <property type="molecule type" value="Genomic_DNA"/>
</dbReference>
<dbReference type="PROSITE" id="PS51257">
    <property type="entry name" value="PROKAR_LIPOPROTEIN"/>
    <property type="match status" value="1"/>
</dbReference>
<dbReference type="RefSeq" id="WP_120245543.1">
    <property type="nucleotide sequence ID" value="NZ_RAPO01000003.1"/>
</dbReference>
<dbReference type="OrthoDB" id="181830at2157"/>
<keyword evidence="2" id="KW-1185">Reference proteome</keyword>
<protein>
    <submittedName>
        <fullName evidence="1">Uncharacterized protein</fullName>
    </submittedName>
</protein>
<reference evidence="1 2" key="1">
    <citation type="submission" date="2018-09" db="EMBL/GenBank/DDBJ databases">
        <title>Genomic Encyclopedia of Archaeal and Bacterial Type Strains, Phase II (KMG-II): from individual species to whole genera.</title>
        <authorList>
            <person name="Goeker M."/>
        </authorList>
    </citation>
    <scope>NUCLEOTIDE SEQUENCE [LARGE SCALE GENOMIC DNA]</scope>
    <source>
        <strain evidence="1 2">DSM 13151</strain>
    </source>
</reference>
<evidence type="ECO:0000313" key="2">
    <source>
        <dbReference type="Proteomes" id="UP000283805"/>
    </source>
</evidence>
<organism evidence="1 2">
    <name type="scientific">Halopiger aswanensis</name>
    <dbReference type="NCBI Taxonomy" id="148449"/>
    <lineage>
        <taxon>Archaea</taxon>
        <taxon>Methanobacteriati</taxon>
        <taxon>Methanobacteriota</taxon>
        <taxon>Stenosarchaea group</taxon>
        <taxon>Halobacteria</taxon>
        <taxon>Halobacteriales</taxon>
        <taxon>Natrialbaceae</taxon>
        <taxon>Halopiger</taxon>
    </lineage>
</organism>
<name>A0A3R7FU90_9EURY</name>
<gene>
    <name evidence="1" type="ORF">ATJ93_3167</name>
</gene>
<accession>A0A3R7FU90</accession>
<comment type="caution">
    <text evidence="1">The sequence shown here is derived from an EMBL/GenBank/DDBJ whole genome shotgun (WGS) entry which is preliminary data.</text>
</comment>
<sequence length="326" mass="36873">MRRRALLTGVPAGVLASLAGCADRLDPDPDEIEIALEPVEVDAIAEDVTDRATVTDDDLVPSPYLSELIYRLRDGEQAELEPIDLEVVDSRRHDPVYHRAGGEIYRIDETVLAAGRITGPEYEVSRINNLPDDVSPDDEDAVLSFADLPPADQWRLHEAFSFSEETEGLIFFSDSVVVGYHDPEHEANSMLLDGVTQRYLEVEGDYVELTAGDERTARVEHVRLTAERIADDPESFTEYALDRNALTADELPRVLPQLLEKLHANDGRLFAARADDEERYDELSRYLNLLRETAEDEAADQWMFGYGLYLWDDGDYYRLTWHTPSV</sequence>